<sequence length="364" mass="38689">MRFVADAGLWVVGPAVAVVPAVAVLEVSGAVLEWTVDDRDGVAATRMTITDRAAAEWLWRVVGPAGHAAIASGVEPVDVDLVPEALEPLRRIAIGHWLRRWWPESRRDGIVPLDRALLDGELAILVSAAQEFLSEDTLDADVEGLLAPHQSALRAFELGADPRVAEMAAACAELADDLGAWSAEPSELLAGPVSGRREDFALVAGPEGERSRSAIARGVGSVDWVTVPHGLFDAADRTIDWSVEGADSSVFAMLRVALTGQAPARGIEVRLRSGSVSATGVLDTRGTAALSMLFEDGRELTENQAWGHDWSTTSVAIGPHRSDPGDSAEAAELRQRIRAFARARLAEPGPDAFFAELVATEADY</sequence>
<dbReference type="EMBL" id="RCZG01000009">
    <property type="protein sequence ID" value="TPG32167.1"/>
    <property type="molecule type" value="Genomic_DNA"/>
</dbReference>
<keyword evidence="2" id="KW-1185">Reference proteome</keyword>
<protein>
    <submittedName>
        <fullName evidence="1">Uncharacterized protein</fullName>
    </submittedName>
</protein>
<name>A0A502E3R5_9MYCO</name>
<evidence type="ECO:0000313" key="1">
    <source>
        <dbReference type="EMBL" id="TPG32167.1"/>
    </source>
</evidence>
<proteinExistence type="predicted"/>
<accession>A0A502E3R5</accession>
<organism evidence="1 2">
    <name type="scientific">Mycolicibacterium hodleri</name>
    <dbReference type="NCBI Taxonomy" id="49897"/>
    <lineage>
        <taxon>Bacteria</taxon>
        <taxon>Bacillati</taxon>
        <taxon>Actinomycetota</taxon>
        <taxon>Actinomycetes</taxon>
        <taxon>Mycobacteriales</taxon>
        <taxon>Mycobacteriaceae</taxon>
        <taxon>Mycolicibacterium</taxon>
    </lineage>
</organism>
<dbReference type="AlphaFoldDB" id="A0A502E3R5"/>
<comment type="caution">
    <text evidence="1">The sequence shown here is derived from an EMBL/GenBank/DDBJ whole genome shotgun (WGS) entry which is preliminary data.</text>
</comment>
<dbReference type="Proteomes" id="UP000320095">
    <property type="component" value="Unassembled WGS sequence"/>
</dbReference>
<evidence type="ECO:0000313" key="2">
    <source>
        <dbReference type="Proteomes" id="UP000320095"/>
    </source>
</evidence>
<dbReference type="RefSeq" id="WP_140694815.1">
    <property type="nucleotide sequence ID" value="NZ_RCZG01000009.1"/>
</dbReference>
<dbReference type="OrthoDB" id="5124265at2"/>
<gene>
    <name evidence="1" type="ORF">EAH80_20270</name>
</gene>
<reference evidence="1 2" key="1">
    <citation type="journal article" date="2019" name="Environ. Microbiol.">
        <title>Species interactions and distinct microbial communities in high Arctic permafrost affected cryosols are associated with the CH4 and CO2 gas fluxes.</title>
        <authorList>
            <person name="Altshuler I."/>
            <person name="Hamel J."/>
            <person name="Turney S."/>
            <person name="Magnuson E."/>
            <person name="Levesque R."/>
            <person name="Greer C."/>
            <person name="Whyte L.G."/>
        </authorList>
    </citation>
    <scope>NUCLEOTIDE SEQUENCE [LARGE SCALE GENOMIC DNA]</scope>
    <source>
        <strain evidence="1 2">S5.20</strain>
    </source>
</reference>